<dbReference type="Gene3D" id="3.30.70.260">
    <property type="match status" value="2"/>
</dbReference>
<keyword evidence="1" id="KW-0804">Transcription</keyword>
<dbReference type="RefSeq" id="WP_311367773.1">
    <property type="nucleotide sequence ID" value="NZ_JAVRHX010000001.1"/>
</dbReference>
<dbReference type="Proteomes" id="UP001253545">
    <property type="component" value="Unassembled WGS sequence"/>
</dbReference>
<keyword evidence="1" id="KW-0678">Repressor</keyword>
<dbReference type="InterPro" id="IPR045865">
    <property type="entry name" value="ACT-like_dom_sf"/>
</dbReference>
<comment type="subcellular location">
    <subcellularLocation>
        <location evidence="1">Cytoplasm</location>
    </subcellularLocation>
</comment>
<name>A0ABU2ZNW7_9ALTE</name>
<evidence type="ECO:0000256" key="1">
    <source>
        <dbReference type="PIRNR" id="PIRNR028103"/>
    </source>
</evidence>
<keyword evidence="1" id="KW-0963">Cytoplasm</keyword>
<dbReference type="PANTHER" id="PTHR34875">
    <property type="entry name" value="UPF0237 PROTEIN MJ1558"/>
    <property type="match status" value="1"/>
</dbReference>
<evidence type="ECO:0000313" key="3">
    <source>
        <dbReference type="Proteomes" id="UP001253545"/>
    </source>
</evidence>
<comment type="caution">
    <text evidence="2">The sequence shown here is derived from an EMBL/GenBank/DDBJ whole genome shotgun (WGS) entry which is preliminary data.</text>
</comment>
<dbReference type="InterPro" id="IPR016867">
    <property type="entry name" value="GcvR"/>
</dbReference>
<protein>
    <recommendedName>
        <fullName evidence="1">Glycine cleavage system transcriptional repressor</fullName>
    </recommendedName>
</protein>
<organism evidence="2 3">
    <name type="scientific">Glaciecola petra</name>
    <dbReference type="NCBI Taxonomy" id="3075602"/>
    <lineage>
        <taxon>Bacteria</taxon>
        <taxon>Pseudomonadati</taxon>
        <taxon>Pseudomonadota</taxon>
        <taxon>Gammaproteobacteria</taxon>
        <taxon>Alteromonadales</taxon>
        <taxon>Alteromonadaceae</taxon>
        <taxon>Glaciecola</taxon>
    </lineage>
</organism>
<dbReference type="SUPFAM" id="SSF55021">
    <property type="entry name" value="ACT-like"/>
    <property type="match status" value="1"/>
</dbReference>
<reference evidence="2 3" key="1">
    <citation type="submission" date="2023-09" db="EMBL/GenBank/DDBJ databases">
        <authorList>
            <person name="Rey-Velasco X."/>
        </authorList>
    </citation>
    <scope>NUCLEOTIDE SEQUENCE [LARGE SCALE GENOMIC DNA]</scope>
    <source>
        <strain evidence="2 3">P117</strain>
    </source>
</reference>
<dbReference type="Pfam" id="PF13740">
    <property type="entry name" value="ACT_6"/>
    <property type="match status" value="1"/>
</dbReference>
<dbReference type="InterPro" id="IPR050990">
    <property type="entry name" value="UPF0237/GcvR_regulator"/>
</dbReference>
<accession>A0ABU2ZNW7</accession>
<sequence length="183" mass="20731">MQHELIINIMGLDNPQVLSKVTASISNNKCNILDSRHAKYGADFSLSMIVNGSQSNITALEINCSKICVELDLLCMMKRTTGHKQQNIENYIRLAFSGHDTSGLMEQLTMILHQQKVNVHALRQKTRTINKQSEVDCKMILLAPTGFDRACFDNTIKHFLNDLGLHGKISHTNKEDNEYIESW</sequence>
<dbReference type="PANTHER" id="PTHR34875:SF5">
    <property type="entry name" value="GLYCINE CLEAVAGE SYSTEM TRANSCRIPTIONAL REPRESSOR"/>
    <property type="match status" value="1"/>
</dbReference>
<gene>
    <name evidence="2" type="ORF">RM552_05530</name>
</gene>
<proteinExistence type="predicted"/>
<dbReference type="PIRSF" id="PIRSF028103">
    <property type="entry name" value="GcvR"/>
    <property type="match status" value="1"/>
</dbReference>
<keyword evidence="3" id="KW-1185">Reference proteome</keyword>
<evidence type="ECO:0000313" key="2">
    <source>
        <dbReference type="EMBL" id="MDT0594295.1"/>
    </source>
</evidence>
<dbReference type="EMBL" id="JAVRHX010000001">
    <property type="protein sequence ID" value="MDT0594295.1"/>
    <property type="molecule type" value="Genomic_DNA"/>
</dbReference>